<dbReference type="InterPro" id="IPR047057">
    <property type="entry name" value="MerR_fam"/>
</dbReference>
<dbReference type="Proteomes" id="UP000199331">
    <property type="component" value="Unassembled WGS sequence"/>
</dbReference>
<evidence type="ECO:0000313" key="6">
    <source>
        <dbReference type="EMBL" id="SFP08857.1"/>
    </source>
</evidence>
<dbReference type="SMART" id="SM00422">
    <property type="entry name" value="HTH_MERR"/>
    <property type="match status" value="1"/>
</dbReference>
<dbReference type="CDD" id="cd04785">
    <property type="entry name" value="HTH_CadR-PbrR-like"/>
    <property type="match status" value="1"/>
</dbReference>
<proteinExistence type="predicted"/>
<dbReference type="Pfam" id="PF00376">
    <property type="entry name" value="MerR"/>
    <property type="match status" value="1"/>
</dbReference>
<evidence type="ECO:0000259" key="5">
    <source>
        <dbReference type="PROSITE" id="PS50937"/>
    </source>
</evidence>
<sequence>MQIGKIARATGTKVNTVRYYEEIGLLKPAPRSQSGRRIYADADVERLVFIRRARGLGFSVSEVRSLLEVSDAPNRDCKDAANLARNHLRRVEEQIEQLQAMRQELIGLARACDGGTATDCGIIGGLARKSA</sequence>
<dbReference type="Pfam" id="PF09278">
    <property type="entry name" value="MerR-DNA-bind"/>
    <property type="match status" value="1"/>
</dbReference>
<dbReference type="GO" id="GO:0003700">
    <property type="term" value="F:DNA-binding transcription factor activity"/>
    <property type="evidence" value="ECO:0007669"/>
    <property type="project" value="InterPro"/>
</dbReference>
<dbReference type="EMBL" id="FOWZ01000002">
    <property type="protein sequence ID" value="SFP08857.1"/>
    <property type="molecule type" value="Genomic_DNA"/>
</dbReference>
<keyword evidence="7" id="KW-1185">Reference proteome</keyword>
<feature type="coiled-coil region" evidence="4">
    <location>
        <begin position="81"/>
        <end position="111"/>
    </location>
</feature>
<keyword evidence="3" id="KW-0804">Transcription</keyword>
<evidence type="ECO:0000313" key="7">
    <source>
        <dbReference type="Proteomes" id="UP000199331"/>
    </source>
</evidence>
<reference evidence="7" key="1">
    <citation type="submission" date="2016-10" db="EMBL/GenBank/DDBJ databases">
        <authorList>
            <person name="Varghese N."/>
            <person name="Submissions S."/>
        </authorList>
    </citation>
    <scope>NUCLEOTIDE SEQUENCE [LARGE SCALE GENOMIC DNA]</scope>
    <source>
        <strain evidence="7">CGMCC 1.7715</strain>
    </source>
</reference>
<protein>
    <submittedName>
        <fullName evidence="6">Transcriptional regulator, MerR family</fullName>
    </submittedName>
</protein>
<dbReference type="PANTHER" id="PTHR30204:SF94">
    <property type="entry name" value="HEAVY METAL-DEPENDENT TRANSCRIPTIONAL REGULATOR HI_0293-RELATED"/>
    <property type="match status" value="1"/>
</dbReference>
<organism evidence="6 7">
    <name type="scientific">Qipengyuania nanhaisediminis</name>
    <dbReference type="NCBI Taxonomy" id="604088"/>
    <lineage>
        <taxon>Bacteria</taxon>
        <taxon>Pseudomonadati</taxon>
        <taxon>Pseudomonadota</taxon>
        <taxon>Alphaproteobacteria</taxon>
        <taxon>Sphingomonadales</taxon>
        <taxon>Erythrobacteraceae</taxon>
        <taxon>Qipengyuania</taxon>
    </lineage>
</organism>
<evidence type="ECO:0000256" key="1">
    <source>
        <dbReference type="ARBA" id="ARBA00023015"/>
    </source>
</evidence>
<name>A0A1I5MHR7_9SPHN</name>
<dbReference type="InterPro" id="IPR015358">
    <property type="entry name" value="Tscrpt_reg_MerR_DNA-bd"/>
</dbReference>
<keyword evidence="1" id="KW-0805">Transcription regulation</keyword>
<keyword evidence="4" id="KW-0175">Coiled coil</keyword>
<dbReference type="PANTHER" id="PTHR30204">
    <property type="entry name" value="REDOX-CYCLING DRUG-SENSING TRANSCRIPTIONAL ACTIVATOR SOXR"/>
    <property type="match status" value="1"/>
</dbReference>
<dbReference type="InterPro" id="IPR000551">
    <property type="entry name" value="MerR-type_HTH_dom"/>
</dbReference>
<dbReference type="InterPro" id="IPR009061">
    <property type="entry name" value="DNA-bd_dom_put_sf"/>
</dbReference>
<evidence type="ECO:0000256" key="4">
    <source>
        <dbReference type="SAM" id="Coils"/>
    </source>
</evidence>
<dbReference type="GO" id="GO:0003677">
    <property type="term" value="F:DNA binding"/>
    <property type="evidence" value="ECO:0007669"/>
    <property type="project" value="UniProtKB-KW"/>
</dbReference>
<dbReference type="STRING" id="604088.SAMN04488060_1362"/>
<dbReference type="Gene3D" id="1.10.1660.10">
    <property type="match status" value="1"/>
</dbReference>
<dbReference type="SUPFAM" id="SSF46955">
    <property type="entry name" value="Putative DNA-binding domain"/>
    <property type="match status" value="1"/>
</dbReference>
<dbReference type="PRINTS" id="PR00040">
    <property type="entry name" value="HTHMERR"/>
</dbReference>
<keyword evidence="2" id="KW-0238">DNA-binding</keyword>
<feature type="domain" description="HTH merR-type" evidence="5">
    <location>
        <begin position="1"/>
        <end position="69"/>
    </location>
</feature>
<dbReference type="AlphaFoldDB" id="A0A1I5MHR7"/>
<dbReference type="OrthoDB" id="9802944at2"/>
<evidence type="ECO:0000256" key="3">
    <source>
        <dbReference type="ARBA" id="ARBA00023163"/>
    </source>
</evidence>
<dbReference type="RefSeq" id="WP_090479094.1">
    <property type="nucleotide sequence ID" value="NZ_FOWZ01000002.1"/>
</dbReference>
<accession>A0A1I5MHR7</accession>
<evidence type="ECO:0000256" key="2">
    <source>
        <dbReference type="ARBA" id="ARBA00023125"/>
    </source>
</evidence>
<dbReference type="PROSITE" id="PS50937">
    <property type="entry name" value="HTH_MERR_2"/>
    <property type="match status" value="1"/>
</dbReference>
<gene>
    <name evidence="6" type="ORF">SAMN04488060_1362</name>
</gene>